<dbReference type="Proteomes" id="UP000013909">
    <property type="component" value="Unassembled WGS sequence"/>
</dbReference>
<evidence type="ECO:0008006" key="3">
    <source>
        <dbReference type="Google" id="ProtNLM"/>
    </source>
</evidence>
<protein>
    <recommendedName>
        <fullName evidence="3">DUF4249 domain-containing protein</fullName>
    </recommendedName>
</protein>
<dbReference type="PATRIC" id="fig|1288963.3.peg.3544"/>
<dbReference type="Pfam" id="PF14054">
    <property type="entry name" value="DUF4249"/>
    <property type="match status" value="1"/>
</dbReference>
<proteinExistence type="predicted"/>
<evidence type="ECO:0000313" key="1">
    <source>
        <dbReference type="EMBL" id="EON75965.1"/>
    </source>
</evidence>
<keyword evidence="2" id="KW-1185">Reference proteome</keyword>
<dbReference type="InterPro" id="IPR025345">
    <property type="entry name" value="DUF4249"/>
</dbReference>
<comment type="caution">
    <text evidence="1">The sequence shown here is derived from an EMBL/GenBank/DDBJ whole genome shotgun (WGS) entry which is preliminary data.</text>
</comment>
<evidence type="ECO:0000313" key="2">
    <source>
        <dbReference type="Proteomes" id="UP000013909"/>
    </source>
</evidence>
<reference evidence="1 2" key="1">
    <citation type="submission" date="2013-02" db="EMBL/GenBank/DDBJ databases">
        <title>A novel strain isolated from Lonar lake, Maharashtra, India.</title>
        <authorList>
            <person name="Singh A."/>
        </authorList>
    </citation>
    <scope>NUCLEOTIDE SEQUENCE [LARGE SCALE GENOMIC DNA]</scope>
    <source>
        <strain evidence="1 2">AK24</strain>
    </source>
</reference>
<organism evidence="1 2">
    <name type="scientific">Lunatimonas lonarensis</name>
    <dbReference type="NCBI Taxonomy" id="1232681"/>
    <lineage>
        <taxon>Bacteria</taxon>
        <taxon>Pseudomonadati</taxon>
        <taxon>Bacteroidota</taxon>
        <taxon>Cytophagia</taxon>
        <taxon>Cytophagales</taxon>
        <taxon>Cyclobacteriaceae</taxon>
    </lineage>
</organism>
<accession>R7ZPE0</accession>
<sequence length="270" mass="31257">MIGLLFLLSCQEEVILDLRNQERVPIIEASWTDNPSLNRVKITYPRDYYDTLENEIINDAEVWVSNLTSGEEIPFSFSEDFRRYLPRRYFAGRRGDSYQLTVKLGDRIFQSEGTLLHPPSLDSITYQFREERLFSDEGYYLTVFGKIPFIEDNYYRVRITRNDTLLSGRQDYLLFDDTFGTSILDNGFELNGFTFRAGDRVKLELFRLNRSAFDFLNDLVNLLFNDGGLFSPPPQNPRSNIRVVQGPGRVEGYFKVASVLSETVIIAGDQ</sequence>
<name>R7ZPE0_9BACT</name>
<dbReference type="AlphaFoldDB" id="R7ZPE0"/>
<gene>
    <name evidence="1" type="ORF">ADIS_3553</name>
</gene>
<dbReference type="STRING" id="1232681.ADIS_3553"/>
<dbReference type="EMBL" id="AQHR01000091">
    <property type="protein sequence ID" value="EON75965.1"/>
    <property type="molecule type" value="Genomic_DNA"/>
</dbReference>